<comment type="subcellular location">
    <subcellularLocation>
        <location evidence="1 9">Cell membrane</location>
        <topology evidence="1 9">Multi-pass membrane protein</topology>
    </subcellularLocation>
</comment>
<proteinExistence type="inferred from homology"/>
<dbReference type="UniPathway" id="UPA00148"/>
<evidence type="ECO:0000256" key="3">
    <source>
        <dbReference type="ARBA" id="ARBA00006263"/>
    </source>
</evidence>
<dbReference type="GO" id="GO:0015420">
    <property type="term" value="F:ABC-type vitamin B12 transporter activity"/>
    <property type="evidence" value="ECO:0007669"/>
    <property type="project" value="UniProtKB-UniRule"/>
</dbReference>
<organism evidence="10 11">
    <name type="scientific">Chlorobium ferrooxidans DSM 13031</name>
    <dbReference type="NCBI Taxonomy" id="377431"/>
    <lineage>
        <taxon>Bacteria</taxon>
        <taxon>Pseudomonadati</taxon>
        <taxon>Chlorobiota</taxon>
        <taxon>Chlorobiia</taxon>
        <taxon>Chlorobiales</taxon>
        <taxon>Chlorobiaceae</taxon>
        <taxon>Chlorobium/Pelodictyon group</taxon>
        <taxon>Chlorobium</taxon>
    </lineage>
</organism>
<dbReference type="InterPro" id="IPR004485">
    <property type="entry name" value="Cobalamin_biosynth_CobD/CbiB"/>
</dbReference>
<dbReference type="GO" id="GO:0009236">
    <property type="term" value="P:cobalamin biosynthetic process"/>
    <property type="evidence" value="ECO:0007669"/>
    <property type="project" value="UniProtKB-UniRule"/>
</dbReference>
<evidence type="ECO:0000256" key="7">
    <source>
        <dbReference type="ARBA" id="ARBA00022989"/>
    </source>
</evidence>
<gene>
    <name evidence="9" type="primary">cobD</name>
    <name evidence="10" type="ORF">CferDRAFT_0901</name>
</gene>
<dbReference type="PANTHER" id="PTHR34308">
    <property type="entry name" value="COBALAMIN BIOSYNTHESIS PROTEIN CBIB"/>
    <property type="match status" value="1"/>
</dbReference>
<reference evidence="10 11" key="1">
    <citation type="submission" date="2006-07" db="EMBL/GenBank/DDBJ databases">
        <title>Annotation of the draft genome assembly of Chlorobium ferroxidans DSM 13031.</title>
        <authorList>
            <consortium name="US DOE Joint Genome Institute (JGI-ORNL)"/>
            <person name="Larimer F."/>
            <person name="Land M."/>
            <person name="Hauser L."/>
        </authorList>
    </citation>
    <scope>NUCLEOTIDE SEQUENCE [LARGE SCALE GENOMIC DNA]</scope>
    <source>
        <strain evidence="10 11">DSM 13031</strain>
    </source>
</reference>
<reference evidence="10 11" key="2">
    <citation type="submission" date="2006-07" db="EMBL/GenBank/DDBJ databases">
        <title>Sequencing of the draft genome and assembly of Chlorobium ferroxidans DSM 13031.</title>
        <authorList>
            <consortium name="US DOE Joint Genome Institute (JGI-PGF)"/>
            <person name="Copeland A."/>
            <person name="Lucas S."/>
            <person name="Lapidus A."/>
            <person name="Barry K."/>
            <person name="Glavina del Rio T."/>
            <person name="Dalin E."/>
            <person name="Tice H."/>
            <person name="Bruce D."/>
            <person name="Pitluck S."/>
            <person name="Richardson P."/>
        </authorList>
    </citation>
    <scope>NUCLEOTIDE SEQUENCE [LARGE SCALE GENOMIC DNA]</scope>
    <source>
        <strain evidence="10 11">DSM 13031</strain>
    </source>
</reference>
<evidence type="ECO:0000256" key="2">
    <source>
        <dbReference type="ARBA" id="ARBA00004953"/>
    </source>
</evidence>
<comment type="similarity">
    <text evidence="3 9">Belongs to the CobD/CbiB family.</text>
</comment>
<accession>Q0YRD3</accession>
<evidence type="ECO:0000256" key="9">
    <source>
        <dbReference type="HAMAP-Rule" id="MF_00024"/>
    </source>
</evidence>
<protein>
    <recommendedName>
        <fullName evidence="9">Cobalamin biosynthesis protein CobD</fullName>
    </recommendedName>
</protein>
<comment type="caution">
    <text evidence="9">Lacks conserved residue(s) required for the propagation of feature annotation.</text>
</comment>
<dbReference type="EMBL" id="AASE01000011">
    <property type="protein sequence ID" value="EAT58863.1"/>
    <property type="molecule type" value="Genomic_DNA"/>
</dbReference>
<dbReference type="Pfam" id="PF03186">
    <property type="entry name" value="CobD_Cbib"/>
    <property type="match status" value="1"/>
</dbReference>
<dbReference type="RefSeq" id="WP_006366488.1">
    <property type="nucleotide sequence ID" value="NZ_AASE01000011.1"/>
</dbReference>
<evidence type="ECO:0000256" key="6">
    <source>
        <dbReference type="ARBA" id="ARBA00022692"/>
    </source>
</evidence>
<comment type="pathway">
    <text evidence="2 9">Cofactor biosynthesis; adenosylcobalamin biosynthesis.</text>
</comment>
<dbReference type="GO" id="GO:0005886">
    <property type="term" value="C:plasma membrane"/>
    <property type="evidence" value="ECO:0007669"/>
    <property type="project" value="UniProtKB-SubCell"/>
</dbReference>
<evidence type="ECO:0000313" key="11">
    <source>
        <dbReference type="Proteomes" id="UP000004162"/>
    </source>
</evidence>
<name>Q0YRD3_9CHLB</name>
<sequence length="327" mass="35040">MTDALPEALVASAFLLDLALGDPRWMPHPVRGIGWFALRIESLMRRSPLPLPVAGITTVIAVVGASAGTAWLLITCATKLHPLGGAAMSIYLLYTTFAVRDLGDHAAAVERALTAGDIEEARSKVSFIVGRDTQEMNAEEIALAATESVAENSVDGVTAPLFYALLLGPVGAIAYKAINTLDSTFGYKNERYLAFGWASAKLDDLANWLPARVTVLFIMFGAAFHKLRVFDIFPAVRMGAKLHASPNAGYPEAAFAGALGVQFGGTRSYGGELHQAPILGVRAVECTPRTIRQSITLMRTTAIIFLLCGIGIRILLTNTTPIEIWIQ</sequence>
<evidence type="ECO:0000256" key="5">
    <source>
        <dbReference type="ARBA" id="ARBA00022573"/>
    </source>
</evidence>
<keyword evidence="5 9" id="KW-0169">Cobalamin biosynthesis</keyword>
<dbReference type="HAMAP" id="MF_00024">
    <property type="entry name" value="CobD_CbiB"/>
    <property type="match status" value="1"/>
</dbReference>
<evidence type="ECO:0000256" key="1">
    <source>
        <dbReference type="ARBA" id="ARBA00004651"/>
    </source>
</evidence>
<feature type="transmembrane region" description="Helical" evidence="9">
    <location>
        <begin position="53"/>
        <end position="74"/>
    </location>
</feature>
<comment type="function">
    <text evidence="9">Converts cobyric acid to cobinamide by the addition of aminopropanol on the F carboxylic group.</text>
</comment>
<evidence type="ECO:0000256" key="8">
    <source>
        <dbReference type="ARBA" id="ARBA00023136"/>
    </source>
</evidence>
<dbReference type="PANTHER" id="PTHR34308:SF1">
    <property type="entry name" value="COBALAMIN BIOSYNTHESIS PROTEIN CBIB"/>
    <property type="match status" value="1"/>
</dbReference>
<dbReference type="OrthoDB" id="9811967at2"/>
<dbReference type="Proteomes" id="UP000004162">
    <property type="component" value="Unassembled WGS sequence"/>
</dbReference>
<dbReference type="NCBIfam" id="TIGR00380">
    <property type="entry name" value="cobal_cbiB"/>
    <property type="match status" value="1"/>
</dbReference>
<feature type="transmembrane region" description="Helical" evidence="9">
    <location>
        <begin position="297"/>
        <end position="316"/>
    </location>
</feature>
<evidence type="ECO:0000256" key="4">
    <source>
        <dbReference type="ARBA" id="ARBA00022475"/>
    </source>
</evidence>
<keyword evidence="11" id="KW-1185">Reference proteome</keyword>
<dbReference type="AlphaFoldDB" id="Q0YRD3"/>
<comment type="caution">
    <text evidence="10">The sequence shown here is derived from an EMBL/GenBank/DDBJ whole genome shotgun (WGS) entry which is preliminary data.</text>
</comment>
<keyword evidence="4 9" id="KW-1003">Cell membrane</keyword>
<keyword evidence="8 9" id="KW-0472">Membrane</keyword>
<dbReference type="GO" id="GO:0048472">
    <property type="term" value="F:threonine-phosphate decarboxylase activity"/>
    <property type="evidence" value="ECO:0007669"/>
    <property type="project" value="InterPro"/>
</dbReference>
<keyword evidence="7 9" id="KW-1133">Transmembrane helix</keyword>
<evidence type="ECO:0000313" key="10">
    <source>
        <dbReference type="EMBL" id="EAT58863.1"/>
    </source>
</evidence>
<keyword evidence="6 9" id="KW-0812">Transmembrane</keyword>